<gene>
    <name evidence="9" type="ORF">BN869_000012817_1</name>
</gene>
<evidence type="ECO:0000256" key="1">
    <source>
        <dbReference type="ARBA" id="ARBA00009897"/>
    </source>
</evidence>
<name>A0A0B7KI03_BIOOC</name>
<dbReference type="PANTHER" id="PTHR43785">
    <property type="entry name" value="GAMMA-GLUTAMYLPUTRESCINE SYNTHETASE"/>
    <property type="match status" value="1"/>
</dbReference>
<dbReference type="InterPro" id="IPR014746">
    <property type="entry name" value="Gln_synth/guanido_kin_cat_dom"/>
</dbReference>
<evidence type="ECO:0000256" key="4">
    <source>
        <dbReference type="ARBA" id="ARBA00022741"/>
    </source>
</evidence>
<dbReference type="SUPFAM" id="SSF55931">
    <property type="entry name" value="Glutamine synthetase/guanido kinase"/>
    <property type="match status" value="1"/>
</dbReference>
<dbReference type="SMART" id="SM01230">
    <property type="entry name" value="Gln-synt_C"/>
    <property type="match status" value="1"/>
</dbReference>
<dbReference type="PANTHER" id="PTHR43785:SF12">
    <property type="entry name" value="TYPE-1 GLUTAMINE SYNTHETASE 2"/>
    <property type="match status" value="1"/>
</dbReference>
<reference evidence="9" key="1">
    <citation type="submission" date="2015-01" db="EMBL/GenBank/DDBJ databases">
        <authorList>
            <person name="Durling Mikael"/>
        </authorList>
    </citation>
    <scope>NUCLEOTIDE SEQUENCE</scope>
</reference>
<keyword evidence="5" id="KW-0067">ATP-binding</keyword>
<dbReference type="InterPro" id="IPR036651">
    <property type="entry name" value="Gln_synt_N_sf"/>
</dbReference>
<evidence type="ECO:0000256" key="7">
    <source>
        <dbReference type="RuleBase" id="RU000384"/>
    </source>
</evidence>
<evidence type="ECO:0000259" key="8">
    <source>
        <dbReference type="PROSITE" id="PS51987"/>
    </source>
</evidence>
<evidence type="ECO:0000256" key="3">
    <source>
        <dbReference type="ARBA" id="ARBA00022598"/>
    </source>
</evidence>
<dbReference type="Pfam" id="PF00120">
    <property type="entry name" value="Gln-synt_C"/>
    <property type="match status" value="1"/>
</dbReference>
<proteinExistence type="inferred from homology"/>
<dbReference type="EMBL" id="CDPU01000074">
    <property type="protein sequence ID" value="CEO56759.1"/>
    <property type="molecule type" value="Genomic_DNA"/>
</dbReference>
<dbReference type="GO" id="GO:0004356">
    <property type="term" value="F:glutamine synthetase activity"/>
    <property type="evidence" value="ECO:0007669"/>
    <property type="project" value="InterPro"/>
</dbReference>
<sequence>MTVLTTETVGEFLKDDIKVKVAGVDADGVLRGKIMAKEKFVSTVKSGFGFSSAIFGWDMHDELYAIEDNAEAEGYSDLTAVADLASFRRLPWEDNIPFFMLTFKVDEKPAAGCPRGLIEGVKQKLGQDGYHPLAGVELEFVNFQTPSEDGYGNPGARPDLAAFISKSGPQAVRPITQGMFGYSMTRPVASKRYFHDIFDTSAKVRCNLEVWHTESGPGVFEAALGVQDAAEMADRVSLFKLLTRSLGVDHNITPCFMAKPLQGLPGSSGHIHVSLVDSNGKNLFARDSPNPNPQWKDLEHFSDLGCHFLAGIIDALPDIMPLFAPTVNSYKRYVENFWAPVFVTWGFEDRIASLRLIGPPSCKPSATRIEVRIPGADLHPHYALSVIFSAGLRGIHKKLDIKVPPQSARKKTDGKPLRLADTLQQALDRFSAPESIARELLGDEFVDFFTISRRHELKLWREAVTDWEFTRYIELV</sequence>
<evidence type="ECO:0000256" key="6">
    <source>
        <dbReference type="PROSITE-ProRule" id="PRU01331"/>
    </source>
</evidence>
<dbReference type="Gene3D" id="3.30.590.10">
    <property type="entry name" value="Glutamine synthetase/guanido kinase, catalytic domain"/>
    <property type="match status" value="1"/>
</dbReference>
<protein>
    <recommendedName>
        <fullName evidence="2">Glutamine synthetase</fullName>
    </recommendedName>
</protein>
<organism evidence="9">
    <name type="scientific">Bionectria ochroleuca</name>
    <name type="common">Gliocladium roseum</name>
    <dbReference type="NCBI Taxonomy" id="29856"/>
    <lineage>
        <taxon>Eukaryota</taxon>
        <taxon>Fungi</taxon>
        <taxon>Dikarya</taxon>
        <taxon>Ascomycota</taxon>
        <taxon>Pezizomycotina</taxon>
        <taxon>Sordariomycetes</taxon>
        <taxon>Hypocreomycetidae</taxon>
        <taxon>Hypocreales</taxon>
        <taxon>Bionectriaceae</taxon>
        <taxon>Clonostachys</taxon>
    </lineage>
</organism>
<dbReference type="Gene3D" id="3.10.20.70">
    <property type="entry name" value="Glutamine synthetase, N-terminal domain"/>
    <property type="match status" value="1"/>
</dbReference>
<dbReference type="GO" id="GO:0005524">
    <property type="term" value="F:ATP binding"/>
    <property type="evidence" value="ECO:0007669"/>
    <property type="project" value="UniProtKB-KW"/>
</dbReference>
<evidence type="ECO:0000256" key="2">
    <source>
        <dbReference type="ARBA" id="ARBA00021364"/>
    </source>
</evidence>
<dbReference type="GO" id="GO:0006542">
    <property type="term" value="P:glutamine biosynthetic process"/>
    <property type="evidence" value="ECO:0007669"/>
    <property type="project" value="InterPro"/>
</dbReference>
<dbReference type="GO" id="GO:0006576">
    <property type="term" value="P:biogenic amine metabolic process"/>
    <property type="evidence" value="ECO:0007669"/>
    <property type="project" value="UniProtKB-ARBA"/>
</dbReference>
<evidence type="ECO:0000313" key="9">
    <source>
        <dbReference type="EMBL" id="CEO56759.1"/>
    </source>
</evidence>
<feature type="domain" description="GS catalytic" evidence="8">
    <location>
        <begin position="114"/>
        <end position="476"/>
    </location>
</feature>
<keyword evidence="3" id="KW-0436">Ligase</keyword>
<dbReference type="PROSITE" id="PS51987">
    <property type="entry name" value="GS_CATALYTIC"/>
    <property type="match status" value="1"/>
</dbReference>
<keyword evidence="4" id="KW-0547">Nucleotide-binding</keyword>
<accession>A0A0B7KI03</accession>
<dbReference type="FunFam" id="3.30.590.10:FF:000005">
    <property type="entry name" value="Probable glutamine synthetase"/>
    <property type="match status" value="1"/>
</dbReference>
<dbReference type="InterPro" id="IPR008146">
    <property type="entry name" value="Gln_synth_cat_dom"/>
</dbReference>
<comment type="similarity">
    <text evidence="1 6 7">Belongs to the glutamine synthetase family.</text>
</comment>
<evidence type="ECO:0000256" key="5">
    <source>
        <dbReference type="ARBA" id="ARBA00022840"/>
    </source>
</evidence>
<dbReference type="AlphaFoldDB" id="A0A0B7KI03"/>